<name>A0A8S3UEE2_MYTED</name>
<reference evidence="2" key="1">
    <citation type="submission" date="2021-03" db="EMBL/GenBank/DDBJ databases">
        <authorList>
            <person name="Bekaert M."/>
        </authorList>
    </citation>
    <scope>NUCLEOTIDE SEQUENCE</scope>
</reference>
<accession>A0A8S3UEE2</accession>
<keyword evidence="3" id="KW-1185">Reference proteome</keyword>
<dbReference type="Gene3D" id="3.90.1720.10">
    <property type="entry name" value="endopeptidase domain like (from Nostoc punctiforme)"/>
    <property type="match status" value="1"/>
</dbReference>
<organism evidence="2 3">
    <name type="scientific">Mytilus edulis</name>
    <name type="common">Blue mussel</name>
    <dbReference type="NCBI Taxonomy" id="6550"/>
    <lineage>
        <taxon>Eukaryota</taxon>
        <taxon>Metazoa</taxon>
        <taxon>Spiralia</taxon>
        <taxon>Lophotrochozoa</taxon>
        <taxon>Mollusca</taxon>
        <taxon>Bivalvia</taxon>
        <taxon>Autobranchia</taxon>
        <taxon>Pteriomorphia</taxon>
        <taxon>Mytilida</taxon>
        <taxon>Mytiloidea</taxon>
        <taxon>Mytilidae</taxon>
        <taxon>Mytilinae</taxon>
        <taxon>Mytilus</taxon>
    </lineage>
</organism>
<keyword evidence="1" id="KW-1133">Transmembrane helix</keyword>
<evidence type="ECO:0000256" key="1">
    <source>
        <dbReference type="SAM" id="Phobius"/>
    </source>
</evidence>
<gene>
    <name evidence="2" type="ORF">MEDL_51682</name>
</gene>
<protein>
    <recommendedName>
        <fullName evidence="4">LRAT domain-containing protein</fullName>
    </recommendedName>
</protein>
<comment type="caution">
    <text evidence="2">The sequence shown here is derived from an EMBL/GenBank/DDBJ whole genome shotgun (WGS) entry which is preliminary data.</text>
</comment>
<dbReference type="OrthoDB" id="6148791at2759"/>
<proteinExistence type="predicted"/>
<dbReference type="AlphaFoldDB" id="A0A8S3UEE2"/>
<sequence>MVRKIIQWAHEVGGFIGKLARAIAKCHQLLREILRATNVVLDDVAHLAGKTKNAEMFAKAAAITLGCGFGLLHLATKTWLAMLFFSGSVIMSAVSMYLAQNAYTWVKSPFSGLEVQIKKLTELKRGDVITFYYWGLKHDGIVSNVEIDTGDNKDRLTIVHYSWPSLISGRKIVEEEIEINLTKNKVLRHDYSGYTVHHPDEVIRRARMRIGETKFAVFSNRSSHFCFWAKVNETPNDHDLNIKHNLSSQLQYDRPFSRNQGDLKLPQVYIDHRRGKLISTNIYEKRHVRIRSEIKLGDVIEFEFNYGLLHKAICTSIKSSKLSSIVQLTIVHYGSSYTVVEETRSFDLNRDTINVYLYHPLHRFERKDVIRRARAKVNEQNYCIIGRRASHFADSIISRGKDFVITSLDDVQQGDVIIYSYWGLWHEAVVIKKGKGHFEIVHYGLQSLFATREIIKEVLRIDVTKQVIQKKGFKGYHTYPCEVTVDRAISRIGEQRFSCFGNRSFEFVHWCKVVQLPSVYSLQSTGNGNEDNITIMKVVIIPQTGEVHRELFHRNWIKTWDDLIIGSIIQWHQTYGILVSFDKMCNTIDLCYRGFKVIKLHRFRVDWKKNNETIWMYWCNPLKCHSPQDILDRALNRKIRGLNKRIVDLNTRRIEV</sequence>
<evidence type="ECO:0008006" key="4">
    <source>
        <dbReference type="Google" id="ProtNLM"/>
    </source>
</evidence>
<dbReference type="Proteomes" id="UP000683360">
    <property type="component" value="Unassembled WGS sequence"/>
</dbReference>
<evidence type="ECO:0000313" key="2">
    <source>
        <dbReference type="EMBL" id="CAG2239329.1"/>
    </source>
</evidence>
<keyword evidence="1" id="KW-0812">Transmembrane</keyword>
<feature type="transmembrane region" description="Helical" evidence="1">
    <location>
        <begin position="56"/>
        <end position="74"/>
    </location>
</feature>
<dbReference type="EMBL" id="CAJPWZ010002514">
    <property type="protein sequence ID" value="CAG2239329.1"/>
    <property type="molecule type" value="Genomic_DNA"/>
</dbReference>
<evidence type="ECO:0000313" key="3">
    <source>
        <dbReference type="Proteomes" id="UP000683360"/>
    </source>
</evidence>
<keyword evidence="1" id="KW-0472">Membrane</keyword>